<dbReference type="GO" id="GO:0007286">
    <property type="term" value="P:spermatid development"/>
    <property type="evidence" value="ECO:0007669"/>
    <property type="project" value="TreeGrafter"/>
</dbReference>
<sequence length="233" mass="28101">DPASSFICLLKKKKELRCLEKLLAEKKEAFKERMEVIAEQWKDLSARRAQLRAYMERCEGTVQENEMLRRQALNKANKERVDNLKRENELLEAKRELEALRKKHQKLCKKLPKYFVFKRYLDDVVEMSQFQDIEEITSFYKILVRSRKELLQSQQWHEELTEKAKVLLEQYRAEKEDEMLHCKNDLVELKQYLEQARSDVPLWEDRWADIQNRAAKKAMKLRATELAIHNLFQ</sequence>
<dbReference type="PANTHER" id="PTHR21683">
    <property type="entry name" value="COILED-COIL DOMAIN-CONTAINING PROTEIN 42 LIKE-2-LIKE-RELATED"/>
    <property type="match status" value="1"/>
</dbReference>
<proteinExistence type="predicted"/>
<evidence type="ECO:0000256" key="2">
    <source>
        <dbReference type="SAM" id="Coils"/>
    </source>
</evidence>
<dbReference type="InterPro" id="IPR051147">
    <property type="entry name" value="CFAP_domain-containing"/>
</dbReference>
<evidence type="ECO:0000256" key="1">
    <source>
        <dbReference type="ARBA" id="ARBA00023054"/>
    </source>
</evidence>
<organism evidence="4 5">
    <name type="scientific">Scytalopus superciliaris</name>
    <dbReference type="NCBI Taxonomy" id="312124"/>
    <lineage>
        <taxon>Eukaryota</taxon>
        <taxon>Metazoa</taxon>
        <taxon>Chordata</taxon>
        <taxon>Craniata</taxon>
        <taxon>Vertebrata</taxon>
        <taxon>Euteleostomi</taxon>
        <taxon>Archelosauria</taxon>
        <taxon>Archosauria</taxon>
        <taxon>Dinosauria</taxon>
        <taxon>Saurischia</taxon>
        <taxon>Theropoda</taxon>
        <taxon>Coelurosauria</taxon>
        <taxon>Aves</taxon>
        <taxon>Neognathae</taxon>
        <taxon>Neoaves</taxon>
        <taxon>Telluraves</taxon>
        <taxon>Australaves</taxon>
        <taxon>Passeriformes</taxon>
        <taxon>Rhinocryptidae</taxon>
        <taxon>Scytalopus</taxon>
    </lineage>
</organism>
<keyword evidence="1 2" id="KW-0175">Coiled coil</keyword>
<protein>
    <submittedName>
        <fullName evidence="4">CCD42 protein</fullName>
    </submittedName>
</protein>
<comment type="caution">
    <text evidence="4">The sequence shown here is derived from an EMBL/GenBank/DDBJ whole genome shotgun (WGS) entry which is preliminary data.</text>
</comment>
<evidence type="ECO:0000313" key="5">
    <source>
        <dbReference type="Proteomes" id="UP000580825"/>
    </source>
</evidence>
<name>A0A7L1Z013_9PASS</name>
<dbReference type="PANTHER" id="PTHR21683:SF8">
    <property type="entry name" value="COILED-COIL DOMAIN-CONTAINING PROTEIN 42"/>
    <property type="match status" value="1"/>
</dbReference>
<dbReference type="Proteomes" id="UP000580825">
    <property type="component" value="Unassembled WGS sequence"/>
</dbReference>
<dbReference type="GO" id="GO:0005856">
    <property type="term" value="C:cytoskeleton"/>
    <property type="evidence" value="ECO:0007669"/>
    <property type="project" value="UniProtKB-ARBA"/>
</dbReference>
<dbReference type="Pfam" id="PF13863">
    <property type="entry name" value="DUF4200"/>
    <property type="match status" value="1"/>
</dbReference>
<dbReference type="InterPro" id="IPR025252">
    <property type="entry name" value="DUF4200"/>
</dbReference>
<feature type="domain" description="DUF4200" evidence="3">
    <location>
        <begin position="9"/>
        <end position="126"/>
    </location>
</feature>
<accession>A0A7L1Z013</accession>
<reference evidence="4 5" key="1">
    <citation type="submission" date="2019-09" db="EMBL/GenBank/DDBJ databases">
        <title>Bird 10,000 Genomes (B10K) Project - Family phase.</title>
        <authorList>
            <person name="Zhang G."/>
        </authorList>
    </citation>
    <scope>NUCLEOTIDE SEQUENCE [LARGE SCALE GENOMIC DNA]</scope>
    <source>
        <strain evidence="4">B10K-DU-002-46</strain>
        <tissue evidence="4">Muscle</tissue>
    </source>
</reference>
<evidence type="ECO:0000313" key="4">
    <source>
        <dbReference type="EMBL" id="NXP27040.1"/>
    </source>
</evidence>
<feature type="non-terminal residue" evidence="4">
    <location>
        <position position="1"/>
    </location>
</feature>
<feature type="non-terminal residue" evidence="4">
    <location>
        <position position="233"/>
    </location>
</feature>
<evidence type="ECO:0000259" key="3">
    <source>
        <dbReference type="Pfam" id="PF13863"/>
    </source>
</evidence>
<feature type="coiled-coil region" evidence="2">
    <location>
        <begin position="9"/>
        <end position="110"/>
    </location>
</feature>
<gene>
    <name evidence="4" type="primary">Ccdc42_0</name>
    <name evidence="4" type="ORF">SCYSUP_R13255</name>
</gene>
<keyword evidence="5" id="KW-1185">Reference proteome</keyword>
<dbReference type="EMBL" id="VXBX01007891">
    <property type="protein sequence ID" value="NXP27040.1"/>
    <property type="molecule type" value="Genomic_DNA"/>
</dbReference>
<dbReference type="AlphaFoldDB" id="A0A7L1Z013"/>